<dbReference type="eggNOG" id="COG0664">
    <property type="taxonomic scope" value="Bacteria"/>
</dbReference>
<dbReference type="STRING" id="1329250.WOSG25_031260"/>
<dbReference type="Pfam" id="PF13545">
    <property type="entry name" value="HTH_Crp_2"/>
    <property type="match status" value="1"/>
</dbReference>
<dbReference type="InterPro" id="IPR000595">
    <property type="entry name" value="cNMP-bd_dom"/>
</dbReference>
<dbReference type="Gene3D" id="1.10.10.10">
    <property type="entry name" value="Winged helix-like DNA-binding domain superfamily/Winged helix DNA-binding domain"/>
    <property type="match status" value="1"/>
</dbReference>
<name>A0A069CSS1_WEIOS</name>
<dbReference type="PANTHER" id="PTHR24567">
    <property type="entry name" value="CRP FAMILY TRANSCRIPTIONAL REGULATORY PROTEIN"/>
    <property type="match status" value="1"/>
</dbReference>
<protein>
    <submittedName>
        <fullName evidence="6">CRP/FNR family transcriptional regulator</fullName>
    </submittedName>
</protein>
<evidence type="ECO:0000256" key="2">
    <source>
        <dbReference type="ARBA" id="ARBA00023125"/>
    </source>
</evidence>
<dbReference type="InterPro" id="IPR036388">
    <property type="entry name" value="WH-like_DNA-bd_sf"/>
</dbReference>
<keyword evidence="1" id="KW-0805">Transcription regulation</keyword>
<dbReference type="Proteomes" id="UP000030643">
    <property type="component" value="Unassembled WGS sequence"/>
</dbReference>
<keyword evidence="2" id="KW-0238">DNA-binding</keyword>
<dbReference type="Pfam" id="PF00027">
    <property type="entry name" value="cNMP_binding"/>
    <property type="match status" value="1"/>
</dbReference>
<feature type="domain" description="Cyclic nucleotide-binding" evidence="4">
    <location>
        <begin position="16"/>
        <end position="136"/>
    </location>
</feature>
<proteinExistence type="predicted"/>
<dbReference type="InterPro" id="IPR018490">
    <property type="entry name" value="cNMP-bd_dom_sf"/>
</dbReference>
<dbReference type="SUPFAM" id="SSF51206">
    <property type="entry name" value="cAMP-binding domain-like"/>
    <property type="match status" value="1"/>
</dbReference>
<dbReference type="SUPFAM" id="SSF46785">
    <property type="entry name" value="Winged helix' DNA-binding domain"/>
    <property type="match status" value="1"/>
</dbReference>
<dbReference type="InterPro" id="IPR012318">
    <property type="entry name" value="HTH_CRP"/>
</dbReference>
<evidence type="ECO:0000259" key="5">
    <source>
        <dbReference type="PROSITE" id="PS51063"/>
    </source>
</evidence>
<keyword evidence="7" id="KW-1185">Reference proteome</keyword>
<dbReference type="SMART" id="SM00100">
    <property type="entry name" value="cNMP"/>
    <property type="match status" value="1"/>
</dbReference>
<dbReference type="AlphaFoldDB" id="A0A069CSS1"/>
<gene>
    <name evidence="6" type="ORF">WOSG25_031260</name>
</gene>
<accession>A0A069CSS1</accession>
<reference evidence="7" key="1">
    <citation type="journal article" date="2014" name="Genome Announc.">
        <title>Draft genome sequence of Weissella oryzae SG25T, isolated from fermented rice grains.</title>
        <authorList>
            <person name="Tanizawa Y."/>
            <person name="Fujisawa T."/>
            <person name="Mochizuki T."/>
            <person name="Kaminuma E."/>
            <person name="Suzuki Y."/>
            <person name="Nakamura Y."/>
            <person name="Tohno M."/>
        </authorList>
    </citation>
    <scope>NUCLEOTIDE SEQUENCE [LARGE SCALE GENOMIC DNA]</scope>
    <source>
        <strain evidence="7">DSM 25784 / JCM 18191 / LMG 30913 / SG25</strain>
    </source>
</reference>
<dbReference type="InterPro" id="IPR050397">
    <property type="entry name" value="Env_Response_Regulators"/>
</dbReference>
<dbReference type="PROSITE" id="PS50042">
    <property type="entry name" value="CNMP_BINDING_3"/>
    <property type="match status" value="1"/>
</dbReference>
<dbReference type="SMART" id="SM00419">
    <property type="entry name" value="HTH_CRP"/>
    <property type="match status" value="1"/>
</dbReference>
<feature type="domain" description="HTH crp-type" evidence="5">
    <location>
        <begin position="150"/>
        <end position="217"/>
    </location>
</feature>
<dbReference type="OrthoDB" id="9798104at2"/>
<dbReference type="Gene3D" id="2.60.120.10">
    <property type="entry name" value="Jelly Rolls"/>
    <property type="match status" value="1"/>
</dbReference>
<evidence type="ECO:0000256" key="3">
    <source>
        <dbReference type="ARBA" id="ARBA00023163"/>
    </source>
</evidence>
<dbReference type="CDD" id="cd00038">
    <property type="entry name" value="CAP_ED"/>
    <property type="match status" value="1"/>
</dbReference>
<organism evidence="6 7">
    <name type="scientific">Weissella oryzae (strain DSM 25784 / JCM 18191 / LMG 30913 / SG25)</name>
    <dbReference type="NCBI Taxonomy" id="1329250"/>
    <lineage>
        <taxon>Bacteria</taxon>
        <taxon>Bacillati</taxon>
        <taxon>Bacillota</taxon>
        <taxon>Bacilli</taxon>
        <taxon>Lactobacillales</taxon>
        <taxon>Lactobacillaceae</taxon>
        <taxon>Weissella</taxon>
    </lineage>
</organism>
<dbReference type="GO" id="GO:0003700">
    <property type="term" value="F:DNA-binding transcription factor activity"/>
    <property type="evidence" value="ECO:0007669"/>
    <property type="project" value="TreeGrafter"/>
</dbReference>
<dbReference type="InterPro" id="IPR014710">
    <property type="entry name" value="RmlC-like_jellyroll"/>
</dbReference>
<evidence type="ECO:0000259" key="4">
    <source>
        <dbReference type="PROSITE" id="PS50042"/>
    </source>
</evidence>
<evidence type="ECO:0000256" key="1">
    <source>
        <dbReference type="ARBA" id="ARBA00023015"/>
    </source>
</evidence>
<evidence type="ECO:0000313" key="7">
    <source>
        <dbReference type="Proteomes" id="UP000030643"/>
    </source>
</evidence>
<dbReference type="GO" id="GO:0005829">
    <property type="term" value="C:cytosol"/>
    <property type="evidence" value="ECO:0007669"/>
    <property type="project" value="TreeGrafter"/>
</dbReference>
<dbReference type="PANTHER" id="PTHR24567:SF26">
    <property type="entry name" value="REGULATORY PROTEIN YEIL"/>
    <property type="match status" value="1"/>
</dbReference>
<dbReference type="PRINTS" id="PR00034">
    <property type="entry name" value="HTHCRP"/>
</dbReference>
<keyword evidence="3" id="KW-0804">Transcription</keyword>
<dbReference type="InterPro" id="IPR036390">
    <property type="entry name" value="WH_DNA-bd_sf"/>
</dbReference>
<dbReference type="EMBL" id="DF820486">
    <property type="protein sequence ID" value="GAK30529.1"/>
    <property type="molecule type" value="Genomic_DNA"/>
</dbReference>
<dbReference type="GO" id="GO:0003677">
    <property type="term" value="F:DNA binding"/>
    <property type="evidence" value="ECO:0007669"/>
    <property type="project" value="UniProtKB-KW"/>
</dbReference>
<dbReference type="PROSITE" id="PS51063">
    <property type="entry name" value="HTH_CRP_2"/>
    <property type="match status" value="1"/>
</dbReference>
<sequence length="217" mass="24446">MMLDQNKITQLSGFALFQGINELGLLAIANVARYTHLDKGDQITNMVTNYPALTLIVNGELKVIQLTSSGREQPLYFLRAGDVEGEEEVLTQNLMDTSLIATKDSTILRIARDDLVVLLDVYPQLSRQLSMNMAYKLIRLSKQRAWLLAETVEERLWNYLLDLAQELGKNSFVLPISKKDLAAYLGTVPETLSRRLAALEQQGRLQRGNRGQIDLLI</sequence>
<evidence type="ECO:0000313" key="6">
    <source>
        <dbReference type="EMBL" id="GAK30529.1"/>
    </source>
</evidence>